<dbReference type="PANTHER" id="PTHR24198:SF165">
    <property type="entry name" value="ANKYRIN REPEAT-CONTAINING PROTEIN-RELATED"/>
    <property type="match status" value="1"/>
</dbReference>
<dbReference type="Proteomes" id="UP000237481">
    <property type="component" value="Unassembled WGS sequence"/>
</dbReference>
<dbReference type="OrthoDB" id="341259at2759"/>
<dbReference type="PRINTS" id="PR01415">
    <property type="entry name" value="ANKYRIN"/>
</dbReference>
<evidence type="ECO:0000256" key="1">
    <source>
        <dbReference type="ARBA" id="ARBA00022737"/>
    </source>
</evidence>
<keyword evidence="5" id="KW-1185">Reference proteome</keyword>
<reference evidence="4 5" key="1">
    <citation type="submission" date="2018-01" db="EMBL/GenBank/DDBJ databases">
        <title>Harnessing the power of phylogenomics to disentangle the directionality and signatures of interkingdom host jumping in the parasitic fungal genus Tolypocladium.</title>
        <authorList>
            <person name="Quandt C.A."/>
            <person name="Patterson W."/>
            <person name="Spatafora J.W."/>
        </authorList>
    </citation>
    <scope>NUCLEOTIDE SEQUENCE [LARGE SCALE GENOMIC DNA]</scope>
    <source>
        <strain evidence="4 5">NRBC 100945</strain>
    </source>
</reference>
<dbReference type="Pfam" id="PF12796">
    <property type="entry name" value="Ank_2"/>
    <property type="match status" value="3"/>
</dbReference>
<organism evidence="4 5">
    <name type="scientific">Tolypocladium paradoxum</name>
    <dbReference type="NCBI Taxonomy" id="94208"/>
    <lineage>
        <taxon>Eukaryota</taxon>
        <taxon>Fungi</taxon>
        <taxon>Dikarya</taxon>
        <taxon>Ascomycota</taxon>
        <taxon>Pezizomycotina</taxon>
        <taxon>Sordariomycetes</taxon>
        <taxon>Hypocreomycetidae</taxon>
        <taxon>Hypocreales</taxon>
        <taxon>Ophiocordycipitaceae</taxon>
        <taxon>Tolypocladium</taxon>
    </lineage>
</organism>
<gene>
    <name evidence="4" type="ORF">TPAR_02278</name>
</gene>
<dbReference type="PANTHER" id="PTHR24198">
    <property type="entry name" value="ANKYRIN REPEAT AND PROTEIN KINASE DOMAIN-CONTAINING PROTEIN"/>
    <property type="match status" value="1"/>
</dbReference>
<dbReference type="SUPFAM" id="SSF48403">
    <property type="entry name" value="Ankyrin repeat"/>
    <property type="match status" value="1"/>
</dbReference>
<dbReference type="EMBL" id="PKSG01000240">
    <property type="protein sequence ID" value="POR37516.1"/>
    <property type="molecule type" value="Genomic_DNA"/>
</dbReference>
<dbReference type="PROSITE" id="PS50297">
    <property type="entry name" value="ANK_REP_REGION"/>
    <property type="match status" value="2"/>
</dbReference>
<dbReference type="STRING" id="94208.A0A2S4L4Y9"/>
<evidence type="ECO:0000256" key="2">
    <source>
        <dbReference type="ARBA" id="ARBA00023043"/>
    </source>
</evidence>
<feature type="repeat" description="ANK" evidence="3">
    <location>
        <begin position="209"/>
        <end position="230"/>
    </location>
</feature>
<name>A0A2S4L4Y9_9HYPO</name>
<keyword evidence="1" id="KW-0677">Repeat</keyword>
<dbReference type="AlphaFoldDB" id="A0A2S4L4Y9"/>
<sequence>MATIEYLPAEIIFFVGEATNNSHAIAALARTGRRFYDALNDLLYKFNATRDHPSRSCLLWAAKSGCLETIKLGHLHGADLNVDGMRDDDWDFVDNDAECDEMPFATPIQIATHHGHLDIIEYLIEHDVCLHVASQNLCNCGTGKMRYPLHEALYHSTDDVAAKILIDHGAYLEGHMSPALHVAVALNKMHVFKALLEMLGGKADARNERGHTALHYAAKRGNLEMVRLLLARPEVDAGAVDNCICTPLHHAAHNCRLGVINLLLDRPEVDIDAEDESGDTAIDFAFTSKKMCSVRLIETLLYRPGIDATVKRRRCVKALCLAALHGRVDVIMSLLSQTEVGAGDKNQNGNTALHFAAQNESANVVKFLLQQPGVDVNMPGAAGETALHWAMEGPKHIIQTLIDAGADIHKQGALGTPLRYAAIYCNNIAIKALLGHGADPSAPKSGLDDGLTLLHHCFRPDQEPGETEPDREIVLGLVRGGADLDTMSTMSTAALAPDPPEIWRNEGTPLFFATIYVDEIFSMEILLDAGARADSVVIDLLNPRGNPHSFLAGLFRHEFGVYPYSARATGDNMVEIMVDRVRCRVKLLLKHGARLDDVNGEQSALEYACEVAHEGAPRHELLWLLLWNSTSRNVSLNHVEHAMLTYGLKENLDTAQAENCRKIVSRLCRFKERVF</sequence>
<dbReference type="PROSITE" id="PS50088">
    <property type="entry name" value="ANK_REPEAT"/>
    <property type="match status" value="2"/>
</dbReference>
<feature type="repeat" description="ANK" evidence="3">
    <location>
        <begin position="348"/>
        <end position="370"/>
    </location>
</feature>
<evidence type="ECO:0000313" key="5">
    <source>
        <dbReference type="Proteomes" id="UP000237481"/>
    </source>
</evidence>
<dbReference type="InterPro" id="IPR003006">
    <property type="entry name" value="Ig/MHC_CS"/>
</dbReference>
<dbReference type="SMART" id="SM00248">
    <property type="entry name" value="ANK"/>
    <property type="match status" value="12"/>
</dbReference>
<evidence type="ECO:0000313" key="4">
    <source>
        <dbReference type="EMBL" id="POR37516.1"/>
    </source>
</evidence>
<accession>A0A2S4L4Y9</accession>
<dbReference type="InterPro" id="IPR002110">
    <property type="entry name" value="Ankyrin_rpt"/>
</dbReference>
<dbReference type="InterPro" id="IPR036770">
    <property type="entry name" value="Ankyrin_rpt-contain_sf"/>
</dbReference>
<evidence type="ECO:0000256" key="3">
    <source>
        <dbReference type="PROSITE-ProRule" id="PRU00023"/>
    </source>
</evidence>
<keyword evidence="2 3" id="KW-0040">ANK repeat</keyword>
<comment type="caution">
    <text evidence="4">The sequence shown here is derived from an EMBL/GenBank/DDBJ whole genome shotgun (WGS) entry which is preliminary data.</text>
</comment>
<dbReference type="Gene3D" id="1.25.40.20">
    <property type="entry name" value="Ankyrin repeat-containing domain"/>
    <property type="match status" value="5"/>
</dbReference>
<dbReference type="PROSITE" id="PS00290">
    <property type="entry name" value="IG_MHC"/>
    <property type="match status" value="1"/>
</dbReference>
<proteinExistence type="predicted"/>
<protein>
    <submittedName>
        <fullName evidence="4">Ankyrin repeat protein</fullName>
    </submittedName>
</protein>